<dbReference type="EMBL" id="SJPZ01000002">
    <property type="protein sequence ID" value="TWU62325.1"/>
    <property type="molecule type" value="Genomic_DNA"/>
</dbReference>
<dbReference type="InterPro" id="IPR003004">
    <property type="entry name" value="GspF/PilC"/>
</dbReference>
<feature type="transmembrane region" description="Helical" evidence="13">
    <location>
        <begin position="220"/>
        <end position="239"/>
    </location>
</feature>
<evidence type="ECO:0000256" key="11">
    <source>
        <dbReference type="RuleBase" id="RU003923"/>
    </source>
</evidence>
<evidence type="ECO:0000259" key="14">
    <source>
        <dbReference type="Pfam" id="PF00482"/>
    </source>
</evidence>
<feature type="transmembrane region" description="Helical" evidence="13">
    <location>
        <begin position="373"/>
        <end position="394"/>
    </location>
</feature>
<evidence type="ECO:0000256" key="13">
    <source>
        <dbReference type="SAM" id="Phobius"/>
    </source>
</evidence>
<evidence type="ECO:0000256" key="5">
    <source>
        <dbReference type="ARBA" id="ARBA00022475"/>
    </source>
</evidence>
<dbReference type="Gene3D" id="1.20.81.30">
    <property type="entry name" value="Type II secretion system (T2SS), domain F"/>
    <property type="match status" value="2"/>
</dbReference>
<organism evidence="15 16">
    <name type="scientific">Crateriforma conspicua</name>
    <dbReference type="NCBI Taxonomy" id="2527996"/>
    <lineage>
        <taxon>Bacteria</taxon>
        <taxon>Pseudomonadati</taxon>
        <taxon>Planctomycetota</taxon>
        <taxon>Planctomycetia</taxon>
        <taxon>Planctomycetales</taxon>
        <taxon>Planctomycetaceae</taxon>
        <taxon>Crateriforma</taxon>
    </lineage>
</organism>
<dbReference type="InterPro" id="IPR001992">
    <property type="entry name" value="T2SS_GspF/T4SS_PilC_CS"/>
</dbReference>
<dbReference type="InterPro" id="IPR018076">
    <property type="entry name" value="T2SS_GspF_dom"/>
</dbReference>
<accession>A0A5C6FJA2</accession>
<keyword evidence="4 11" id="KW-0813">Transport</keyword>
<evidence type="ECO:0000256" key="3">
    <source>
        <dbReference type="ARBA" id="ARBA00005745"/>
    </source>
</evidence>
<keyword evidence="9 13" id="KW-0472">Membrane</keyword>
<feature type="domain" description="Type II secretion system protein GspF" evidence="14">
    <location>
        <begin position="274"/>
        <end position="392"/>
    </location>
</feature>
<dbReference type="GO" id="GO:0009306">
    <property type="term" value="P:protein secretion"/>
    <property type="evidence" value="ECO:0007669"/>
    <property type="project" value="InterPro"/>
</dbReference>
<dbReference type="AlphaFoldDB" id="A0A5C6FJA2"/>
<gene>
    <name evidence="15" type="primary">epsF_3</name>
    <name evidence="15" type="ORF">V7x_40540</name>
</gene>
<evidence type="ECO:0000313" key="15">
    <source>
        <dbReference type="EMBL" id="TWU62325.1"/>
    </source>
</evidence>
<name>A0A5C6FJA2_9PLAN</name>
<evidence type="ECO:0000256" key="10">
    <source>
        <dbReference type="ARBA" id="ARBA00030750"/>
    </source>
</evidence>
<comment type="function">
    <text evidence="1">Component of the type II secretion system inner membrane complex required for the energy-dependent secretion of extracellular factors such as proteases and toxins from the periplasm.</text>
</comment>
<dbReference type="PANTHER" id="PTHR30012:SF0">
    <property type="entry name" value="TYPE II SECRETION SYSTEM PROTEIN F-RELATED"/>
    <property type="match status" value="1"/>
</dbReference>
<keyword evidence="7 11" id="KW-0812">Transmembrane</keyword>
<dbReference type="Proteomes" id="UP000316476">
    <property type="component" value="Unassembled WGS sequence"/>
</dbReference>
<dbReference type="GO" id="GO:0005886">
    <property type="term" value="C:plasma membrane"/>
    <property type="evidence" value="ECO:0007669"/>
    <property type="project" value="UniProtKB-SubCell"/>
</dbReference>
<dbReference type="FunFam" id="1.20.81.30:FF:000001">
    <property type="entry name" value="Type II secretion system protein F"/>
    <property type="match status" value="1"/>
</dbReference>
<keyword evidence="5" id="KW-1003">Cell membrane</keyword>
<feature type="domain" description="Type II secretion system protein GspF" evidence="14">
    <location>
        <begin position="69"/>
        <end position="190"/>
    </location>
</feature>
<dbReference type="OrthoDB" id="9805682at2"/>
<comment type="caution">
    <text evidence="15">The sequence shown here is derived from an EMBL/GenBank/DDBJ whole genome shotgun (WGS) entry which is preliminary data.</text>
</comment>
<comment type="subcellular location">
    <subcellularLocation>
        <location evidence="2">Cell inner membrane</location>
        <topology evidence="2">Multi-pass membrane protein</topology>
    </subcellularLocation>
    <subcellularLocation>
        <location evidence="11">Cell membrane</location>
        <topology evidence="11">Multi-pass membrane protein</topology>
    </subcellularLocation>
</comment>
<protein>
    <recommendedName>
        <fullName evidence="10">General secretion pathway protein F</fullName>
    </recommendedName>
</protein>
<dbReference type="PANTHER" id="PTHR30012">
    <property type="entry name" value="GENERAL SECRETION PATHWAY PROTEIN"/>
    <property type="match status" value="1"/>
</dbReference>
<comment type="similarity">
    <text evidence="3 11">Belongs to the GSP F family.</text>
</comment>
<dbReference type="PROSITE" id="PS00874">
    <property type="entry name" value="T2SP_F"/>
    <property type="match status" value="1"/>
</dbReference>
<dbReference type="InterPro" id="IPR042094">
    <property type="entry name" value="T2SS_GspF_sf"/>
</dbReference>
<evidence type="ECO:0000256" key="8">
    <source>
        <dbReference type="ARBA" id="ARBA00022989"/>
    </source>
</evidence>
<reference evidence="15 16" key="1">
    <citation type="submission" date="2019-02" db="EMBL/GenBank/DDBJ databases">
        <title>Deep-cultivation of Planctomycetes and their phenomic and genomic characterization uncovers novel biology.</title>
        <authorList>
            <person name="Wiegand S."/>
            <person name="Jogler M."/>
            <person name="Boedeker C."/>
            <person name="Pinto D."/>
            <person name="Vollmers J."/>
            <person name="Rivas-Marin E."/>
            <person name="Kohn T."/>
            <person name="Peeters S.H."/>
            <person name="Heuer A."/>
            <person name="Rast P."/>
            <person name="Oberbeckmann S."/>
            <person name="Bunk B."/>
            <person name="Jeske O."/>
            <person name="Meyerdierks A."/>
            <person name="Storesund J.E."/>
            <person name="Kallscheuer N."/>
            <person name="Luecker S."/>
            <person name="Lage O.M."/>
            <person name="Pohl T."/>
            <person name="Merkel B.J."/>
            <person name="Hornburger P."/>
            <person name="Mueller R.-W."/>
            <person name="Bruemmer F."/>
            <person name="Labrenz M."/>
            <person name="Spormann A.M."/>
            <person name="Op Den Camp H."/>
            <person name="Overmann J."/>
            <person name="Amann R."/>
            <person name="Jetten M.S.M."/>
            <person name="Mascher T."/>
            <person name="Medema M.H."/>
            <person name="Devos D.P."/>
            <person name="Kaster A.-K."/>
            <person name="Ovreas L."/>
            <person name="Rohde M."/>
            <person name="Galperin M.Y."/>
            <person name="Jogler C."/>
        </authorList>
    </citation>
    <scope>NUCLEOTIDE SEQUENCE [LARGE SCALE GENOMIC DNA]</scope>
    <source>
        <strain evidence="15 16">V7</strain>
    </source>
</reference>
<sequence>MASYTYKAIGSDGRRKRGTTTADTPRQAREKLRHEGLKVEFISERRSNPTESGRGKGRLRYQSQATMMIRELSTLLQAGIPLLKSIDTVLQQTKGGFHEALLSVRDRVASGSGLADAMALEPHAFDDMTIGMVRVGEHAGNLDEVCEQVADYRERSGELRDRVLSALLYPAIVLSISVAVTIFLMTVVVPMLLTNLIEIGRPLPMPTRILKWVSDVLLDYGPYLFLSAAMLGIGLTLFLRSQRGRRLSETIAIKTPVLGGLVQRQVLSRMAFVISSLLRSGVELVDAIGIAERSSSNGLLREALHAMRRDLESGQDLRDAALQNAIFTPSVAQVFVLGQQSGQLDRMLLRIGNDYDRQAALLAARLTTIVEPLLILVLSVIVGFVLFATVLPILEAGNVLAG</sequence>
<dbReference type="RefSeq" id="WP_146414999.1">
    <property type="nucleotide sequence ID" value="NZ_SJPZ01000002.1"/>
</dbReference>
<keyword evidence="8 13" id="KW-1133">Transmembrane helix</keyword>
<feature type="region of interest" description="Disordered" evidence="12">
    <location>
        <begin position="1"/>
        <end position="34"/>
    </location>
</feature>
<proteinExistence type="inferred from homology"/>
<evidence type="ECO:0000256" key="9">
    <source>
        <dbReference type="ARBA" id="ARBA00023136"/>
    </source>
</evidence>
<evidence type="ECO:0000256" key="12">
    <source>
        <dbReference type="SAM" id="MobiDB-lite"/>
    </source>
</evidence>
<feature type="transmembrane region" description="Helical" evidence="13">
    <location>
        <begin position="163"/>
        <end position="193"/>
    </location>
</feature>
<keyword evidence="6" id="KW-0997">Cell inner membrane</keyword>
<evidence type="ECO:0000256" key="1">
    <source>
        <dbReference type="ARBA" id="ARBA00002684"/>
    </source>
</evidence>
<evidence type="ECO:0000313" key="16">
    <source>
        <dbReference type="Proteomes" id="UP000316476"/>
    </source>
</evidence>
<evidence type="ECO:0000256" key="2">
    <source>
        <dbReference type="ARBA" id="ARBA00004429"/>
    </source>
</evidence>
<evidence type="ECO:0000256" key="6">
    <source>
        <dbReference type="ARBA" id="ARBA00022519"/>
    </source>
</evidence>
<dbReference type="PRINTS" id="PR00812">
    <property type="entry name" value="BCTERIALGSPF"/>
</dbReference>
<evidence type="ECO:0000256" key="7">
    <source>
        <dbReference type="ARBA" id="ARBA00022692"/>
    </source>
</evidence>
<evidence type="ECO:0000256" key="4">
    <source>
        <dbReference type="ARBA" id="ARBA00022448"/>
    </source>
</evidence>
<dbReference type="Pfam" id="PF00482">
    <property type="entry name" value="T2SSF"/>
    <property type="match status" value="2"/>
</dbReference>